<evidence type="ECO:0000256" key="7">
    <source>
        <dbReference type="ARBA" id="ARBA00023136"/>
    </source>
</evidence>
<feature type="transmembrane region" description="Helical" evidence="9">
    <location>
        <begin position="138"/>
        <end position="161"/>
    </location>
</feature>
<organism evidence="10 11">
    <name type="scientific">Prosthecodimorpha hirschii</name>
    <dbReference type="NCBI Taxonomy" id="665126"/>
    <lineage>
        <taxon>Bacteria</taxon>
        <taxon>Pseudomonadati</taxon>
        <taxon>Pseudomonadota</taxon>
        <taxon>Alphaproteobacteria</taxon>
        <taxon>Hyphomicrobiales</taxon>
        <taxon>Ancalomicrobiaceae</taxon>
        <taxon>Prosthecodimorpha</taxon>
    </lineage>
</organism>
<gene>
    <name evidence="10" type="ORF">ABB55_02220</name>
</gene>
<accession>A0A0P6VZD7</accession>
<dbReference type="RefSeq" id="WP_054357341.1">
    <property type="nucleotide sequence ID" value="NZ_JAPCYQ010000001.1"/>
</dbReference>
<dbReference type="EMBL" id="LJYW01000001">
    <property type="protein sequence ID" value="KPL51178.1"/>
    <property type="molecule type" value="Genomic_DNA"/>
</dbReference>
<name>A0A0P6VZD7_9HYPH</name>
<dbReference type="Pfam" id="PF02653">
    <property type="entry name" value="BPD_transp_2"/>
    <property type="match status" value="1"/>
</dbReference>
<reference evidence="10 11" key="1">
    <citation type="submission" date="2015-09" db="EMBL/GenBank/DDBJ databases">
        <authorList>
            <person name="Jackson K.R."/>
            <person name="Lunt B.L."/>
            <person name="Fisher J.N.B."/>
            <person name="Gardner A.V."/>
            <person name="Bailey M.E."/>
            <person name="Deus L.M."/>
            <person name="Earl A.S."/>
            <person name="Gibby P.D."/>
            <person name="Hartmann K.A."/>
            <person name="Liu J.E."/>
            <person name="Manci A.M."/>
            <person name="Nielsen D.A."/>
            <person name="Solomon M.B."/>
            <person name="Breakwell D.P."/>
            <person name="Burnett S.H."/>
            <person name="Grose J.H."/>
        </authorList>
    </citation>
    <scope>NUCLEOTIDE SEQUENCE [LARGE SCALE GENOMIC DNA]</scope>
    <source>
        <strain evidence="10 11">16</strain>
    </source>
</reference>
<evidence type="ECO:0000256" key="8">
    <source>
        <dbReference type="ARBA" id="ARBA00037998"/>
    </source>
</evidence>
<sequence>MDWMLIAELAVNGVFVGLMYALVSLGMVLIYKTSGIANLAQGAIAMTGGYVAWVLLAGLGAPVWLAIPGALVGMFAFGMLIERVALRRMIGQPVIMTIMLTLGIEIMLRGLLPGVFGASVKRLDIGIPQAPLFVADLLINRATLIGGGISLVLIVASLIFFNSRFGVVMRAVADDQTASWSVGIRVERAIAVAWGLGAVAATAAGILWGSTQGVDWSLSLLLIKALAIAILGGLDSIGGVLIAGVIVGVAESLATGVVDPLVGGGTRDIVAAVIILATLLFKPHGLFGREHIERV</sequence>
<keyword evidence="7 9" id="KW-0472">Membrane</keyword>
<feature type="transmembrane region" description="Helical" evidence="9">
    <location>
        <begin position="93"/>
        <end position="118"/>
    </location>
</feature>
<feature type="transmembrane region" description="Helical" evidence="9">
    <location>
        <begin position="189"/>
        <end position="210"/>
    </location>
</feature>
<dbReference type="PANTHER" id="PTHR11795:SF451">
    <property type="entry name" value="ABC TRANSPORTER PERMEASE PROTEIN"/>
    <property type="match status" value="1"/>
</dbReference>
<feature type="transmembrane region" description="Helical" evidence="9">
    <location>
        <begin position="62"/>
        <end position="81"/>
    </location>
</feature>
<feature type="transmembrane region" description="Helical" evidence="9">
    <location>
        <begin position="6"/>
        <end position="29"/>
    </location>
</feature>
<dbReference type="InterPro" id="IPR001851">
    <property type="entry name" value="ABC_transp_permease"/>
</dbReference>
<dbReference type="InterPro" id="IPR052157">
    <property type="entry name" value="BCAA_transport_permease"/>
</dbReference>
<evidence type="ECO:0000256" key="4">
    <source>
        <dbReference type="ARBA" id="ARBA00022692"/>
    </source>
</evidence>
<evidence type="ECO:0000313" key="10">
    <source>
        <dbReference type="EMBL" id="KPL51178.1"/>
    </source>
</evidence>
<keyword evidence="2" id="KW-0813">Transport</keyword>
<evidence type="ECO:0000256" key="2">
    <source>
        <dbReference type="ARBA" id="ARBA00022448"/>
    </source>
</evidence>
<evidence type="ECO:0000256" key="3">
    <source>
        <dbReference type="ARBA" id="ARBA00022475"/>
    </source>
</evidence>
<dbReference type="GO" id="GO:0022857">
    <property type="term" value="F:transmembrane transporter activity"/>
    <property type="evidence" value="ECO:0007669"/>
    <property type="project" value="InterPro"/>
</dbReference>
<dbReference type="GO" id="GO:0006865">
    <property type="term" value="P:amino acid transport"/>
    <property type="evidence" value="ECO:0007669"/>
    <property type="project" value="UniProtKB-KW"/>
</dbReference>
<reference evidence="10 11" key="2">
    <citation type="submission" date="2015-10" db="EMBL/GenBank/DDBJ databases">
        <title>Draft Genome Sequence of Prosthecomicrobium hirschii ATCC 27832.</title>
        <authorList>
            <person name="Daniel J."/>
            <person name="Givan S.A."/>
            <person name="Brun Y.V."/>
            <person name="Brown P.J."/>
        </authorList>
    </citation>
    <scope>NUCLEOTIDE SEQUENCE [LARGE SCALE GENOMIC DNA]</scope>
    <source>
        <strain evidence="10 11">16</strain>
    </source>
</reference>
<evidence type="ECO:0000256" key="1">
    <source>
        <dbReference type="ARBA" id="ARBA00004651"/>
    </source>
</evidence>
<keyword evidence="4 9" id="KW-0812">Transmembrane</keyword>
<dbReference type="Proteomes" id="UP000048984">
    <property type="component" value="Unassembled WGS sequence"/>
</dbReference>
<evidence type="ECO:0000256" key="9">
    <source>
        <dbReference type="SAM" id="Phobius"/>
    </source>
</evidence>
<dbReference type="PANTHER" id="PTHR11795">
    <property type="entry name" value="BRANCHED-CHAIN AMINO ACID TRANSPORT SYSTEM PERMEASE PROTEIN LIVH"/>
    <property type="match status" value="1"/>
</dbReference>
<evidence type="ECO:0000313" key="11">
    <source>
        <dbReference type="Proteomes" id="UP000048984"/>
    </source>
</evidence>
<dbReference type="CDD" id="cd06582">
    <property type="entry name" value="TM_PBP1_LivH_like"/>
    <property type="match status" value="1"/>
</dbReference>
<proteinExistence type="inferred from homology"/>
<keyword evidence="3" id="KW-1003">Cell membrane</keyword>
<dbReference type="OrthoDB" id="6384190at2"/>
<dbReference type="GO" id="GO:0005886">
    <property type="term" value="C:plasma membrane"/>
    <property type="evidence" value="ECO:0007669"/>
    <property type="project" value="UniProtKB-SubCell"/>
</dbReference>
<dbReference type="STRING" id="665126.ABB55_02220"/>
<comment type="similarity">
    <text evidence="8">Belongs to the binding-protein-dependent transport system permease family. LivHM subfamily.</text>
</comment>
<comment type="subcellular location">
    <subcellularLocation>
        <location evidence="1">Cell membrane</location>
        <topology evidence="1">Multi-pass membrane protein</topology>
    </subcellularLocation>
</comment>
<keyword evidence="6 9" id="KW-1133">Transmembrane helix</keyword>
<protein>
    <submittedName>
        <fullName evidence="10">Branched-chain amino acid ABC transporter permease</fullName>
    </submittedName>
</protein>
<keyword evidence="5" id="KW-0029">Amino-acid transport</keyword>
<keyword evidence="11" id="KW-1185">Reference proteome</keyword>
<comment type="caution">
    <text evidence="10">The sequence shown here is derived from an EMBL/GenBank/DDBJ whole genome shotgun (WGS) entry which is preliminary data.</text>
</comment>
<dbReference type="AlphaFoldDB" id="A0A0P6VZD7"/>
<evidence type="ECO:0000256" key="5">
    <source>
        <dbReference type="ARBA" id="ARBA00022970"/>
    </source>
</evidence>
<evidence type="ECO:0000256" key="6">
    <source>
        <dbReference type="ARBA" id="ARBA00022989"/>
    </source>
</evidence>